<name>A0A5A7R6Y9_STRAF</name>
<protein>
    <submittedName>
        <fullName evidence="4">CBS domain-containing protein</fullName>
    </submittedName>
</protein>
<dbReference type="Pfam" id="PF00571">
    <property type="entry name" value="CBS"/>
    <property type="match status" value="1"/>
</dbReference>
<comment type="caution">
    <text evidence="4">The sequence shown here is derived from an EMBL/GenBank/DDBJ whole genome shotgun (WGS) entry which is preliminary data.</text>
</comment>
<keyword evidence="2" id="KW-0129">CBS domain</keyword>
<dbReference type="OrthoDB" id="681454at2759"/>
<keyword evidence="5" id="KW-1185">Reference proteome</keyword>
<evidence type="ECO:0000259" key="3">
    <source>
        <dbReference type="Pfam" id="PF00571"/>
    </source>
</evidence>
<dbReference type="AlphaFoldDB" id="A0A5A7R6Y9"/>
<dbReference type="PANTHER" id="PTHR13780:SF39">
    <property type="entry name" value="CBS DOMAIN-CONTAINING PROTEIN CBSX5-LIKE"/>
    <property type="match status" value="1"/>
</dbReference>
<gene>
    <name evidence="4" type="ORF">STAS_30533</name>
</gene>
<dbReference type="GO" id="GO:0005737">
    <property type="term" value="C:cytoplasm"/>
    <property type="evidence" value="ECO:0007669"/>
    <property type="project" value="TreeGrafter"/>
</dbReference>
<dbReference type="Proteomes" id="UP000325081">
    <property type="component" value="Unassembled WGS sequence"/>
</dbReference>
<dbReference type="InterPro" id="IPR000644">
    <property type="entry name" value="CBS_dom"/>
</dbReference>
<sequence>MAVKFLNGDILELCLGKPELTCVAESATVSDALAVLRASGDGNVSVWACGGDGGGSCACVGKFCNADAVLFLCREENLADPFKALESQVSDLLPAGPPIVRHLEPSASLMDAIDYILEGAQNLVIPIQNQSPNKFPSQKYCWLTQEDIVRFLLNSVRAFSPVPTFTLDSLNIIDYDIITVPYREPASSALDHFQLTLAEQKSVALVDEENRLIGEISPFALSCLDETAAGAIMALSALELMTYVECSRPPEDLVRLMRVKLRERGFDGMVEFIDEHLNSSSSSCCCSSSSSSSGEFSSDEDCGPRRIGRSCSPGRRLEAVACRPGSSLVAVMIQALTHRVSCVWVVNEDYGVVGAVTLAGILKVLGGKDGRSEDSLGMI</sequence>
<accession>A0A5A7R6Y9</accession>
<evidence type="ECO:0000313" key="5">
    <source>
        <dbReference type="Proteomes" id="UP000325081"/>
    </source>
</evidence>
<dbReference type="PANTHER" id="PTHR13780">
    <property type="entry name" value="AMP-ACTIVATED PROTEIN KINASE, GAMMA REGULATORY SUBUNIT"/>
    <property type="match status" value="1"/>
</dbReference>
<dbReference type="SUPFAM" id="SSF54631">
    <property type="entry name" value="CBS-domain pair"/>
    <property type="match status" value="1"/>
</dbReference>
<proteinExistence type="predicted"/>
<dbReference type="InterPro" id="IPR046342">
    <property type="entry name" value="CBS_dom_sf"/>
</dbReference>
<evidence type="ECO:0000256" key="1">
    <source>
        <dbReference type="ARBA" id="ARBA00022737"/>
    </source>
</evidence>
<reference evidence="5" key="1">
    <citation type="journal article" date="2019" name="Curr. Biol.">
        <title>Genome Sequence of Striga asiatica Provides Insight into the Evolution of Plant Parasitism.</title>
        <authorList>
            <person name="Yoshida S."/>
            <person name="Kim S."/>
            <person name="Wafula E.K."/>
            <person name="Tanskanen J."/>
            <person name="Kim Y.M."/>
            <person name="Honaas L."/>
            <person name="Yang Z."/>
            <person name="Spallek T."/>
            <person name="Conn C.E."/>
            <person name="Ichihashi Y."/>
            <person name="Cheong K."/>
            <person name="Cui S."/>
            <person name="Der J.P."/>
            <person name="Gundlach H."/>
            <person name="Jiao Y."/>
            <person name="Hori C."/>
            <person name="Ishida J.K."/>
            <person name="Kasahara H."/>
            <person name="Kiba T."/>
            <person name="Kim M.S."/>
            <person name="Koo N."/>
            <person name="Laohavisit A."/>
            <person name="Lee Y.H."/>
            <person name="Lumba S."/>
            <person name="McCourt P."/>
            <person name="Mortimer J.C."/>
            <person name="Mutuku J.M."/>
            <person name="Nomura T."/>
            <person name="Sasaki-Sekimoto Y."/>
            <person name="Seto Y."/>
            <person name="Wang Y."/>
            <person name="Wakatake T."/>
            <person name="Sakakibara H."/>
            <person name="Demura T."/>
            <person name="Yamaguchi S."/>
            <person name="Yoneyama K."/>
            <person name="Manabe R.I."/>
            <person name="Nelson D.C."/>
            <person name="Schulman A.H."/>
            <person name="Timko M.P."/>
            <person name="dePamphilis C.W."/>
            <person name="Choi D."/>
            <person name="Shirasu K."/>
        </authorList>
    </citation>
    <scope>NUCLEOTIDE SEQUENCE [LARGE SCALE GENOMIC DNA]</scope>
    <source>
        <strain evidence="5">cv. UVA1</strain>
    </source>
</reference>
<organism evidence="4 5">
    <name type="scientific">Striga asiatica</name>
    <name type="common">Asiatic witchweed</name>
    <name type="synonym">Buchnera asiatica</name>
    <dbReference type="NCBI Taxonomy" id="4170"/>
    <lineage>
        <taxon>Eukaryota</taxon>
        <taxon>Viridiplantae</taxon>
        <taxon>Streptophyta</taxon>
        <taxon>Embryophyta</taxon>
        <taxon>Tracheophyta</taxon>
        <taxon>Spermatophyta</taxon>
        <taxon>Magnoliopsida</taxon>
        <taxon>eudicotyledons</taxon>
        <taxon>Gunneridae</taxon>
        <taxon>Pentapetalae</taxon>
        <taxon>asterids</taxon>
        <taxon>lamiids</taxon>
        <taxon>Lamiales</taxon>
        <taxon>Orobanchaceae</taxon>
        <taxon>Buchnereae</taxon>
        <taxon>Striga</taxon>
    </lineage>
</organism>
<evidence type="ECO:0000313" key="4">
    <source>
        <dbReference type="EMBL" id="GER53050.1"/>
    </source>
</evidence>
<feature type="domain" description="CBS" evidence="3">
    <location>
        <begin position="319"/>
        <end position="365"/>
    </location>
</feature>
<keyword evidence="1" id="KW-0677">Repeat</keyword>
<dbReference type="InterPro" id="IPR050511">
    <property type="entry name" value="AMPK_gamma/SDS23_families"/>
</dbReference>
<evidence type="ECO:0000256" key="2">
    <source>
        <dbReference type="ARBA" id="ARBA00023122"/>
    </source>
</evidence>
<dbReference type="EMBL" id="BKCP01010514">
    <property type="protein sequence ID" value="GER53050.1"/>
    <property type="molecule type" value="Genomic_DNA"/>
</dbReference>
<dbReference type="GO" id="GO:0005634">
    <property type="term" value="C:nucleus"/>
    <property type="evidence" value="ECO:0007669"/>
    <property type="project" value="TreeGrafter"/>
</dbReference>